<dbReference type="PANTHER" id="PTHR48083">
    <property type="entry name" value="MEDIUM-CHAIN SPECIFIC ACYL-COA DEHYDROGENASE, MITOCHONDRIAL-RELATED"/>
    <property type="match status" value="1"/>
</dbReference>
<evidence type="ECO:0000256" key="1">
    <source>
        <dbReference type="ARBA" id="ARBA00001974"/>
    </source>
</evidence>
<organism evidence="9 10">
    <name type="scientific">Kutzneria viridogrisea</name>
    <dbReference type="NCBI Taxonomy" id="47990"/>
    <lineage>
        <taxon>Bacteria</taxon>
        <taxon>Bacillati</taxon>
        <taxon>Actinomycetota</taxon>
        <taxon>Actinomycetes</taxon>
        <taxon>Pseudonocardiales</taxon>
        <taxon>Pseudonocardiaceae</taxon>
        <taxon>Kutzneria</taxon>
    </lineage>
</organism>
<dbReference type="Gene3D" id="1.20.140.10">
    <property type="entry name" value="Butyryl-CoA Dehydrogenase, subunit A, domain 3"/>
    <property type="match status" value="1"/>
</dbReference>
<dbReference type="EC" id="1.3.99.-" evidence="9"/>
<sequence length="340" mass="35735">MSEQARELWRSLGERGVLRALFAEGPSREQLGGLLAELDREHPVGVVLSACVQLATILPILRGETGAAAKVYESALSGAAVLALAATDAAAAGSDLTSLGTKAELAEDHLVLTGAKRWITNACTADHVLVLARHRPADHFTSFLWVLVPVTAPGVRVEPASGGLFAGSGVGHLEFDQVRLDREHVVGGVGRGMVSFGRHVTTERLAGGLWAAAMCRRVLADTLKSLCERQLGGSPMWTNEAIRHRFARCLVETRRIEAMCGQVEQWSLLGSMVLKVSVAESLDLVLTECAQLAGAEAFAEGGLAQLRAEIGMFGIAGGASGAMLAGIAEHAHDLLGLRAG</sequence>
<evidence type="ECO:0000256" key="4">
    <source>
        <dbReference type="ARBA" id="ARBA00022827"/>
    </source>
</evidence>
<gene>
    <name evidence="9" type="ORF">BC739_000059</name>
</gene>
<dbReference type="InterPro" id="IPR046373">
    <property type="entry name" value="Acyl-CoA_Oxase/DH_mid-dom_sf"/>
</dbReference>
<dbReference type="InterPro" id="IPR037069">
    <property type="entry name" value="AcylCoA_DH/ox_N_sf"/>
</dbReference>
<dbReference type="EMBL" id="JACJID010000001">
    <property type="protein sequence ID" value="MBA8922862.1"/>
    <property type="molecule type" value="Genomic_DNA"/>
</dbReference>
<comment type="similarity">
    <text evidence="2 6">Belongs to the acyl-CoA dehydrogenase family.</text>
</comment>
<evidence type="ECO:0000256" key="5">
    <source>
        <dbReference type="ARBA" id="ARBA00023002"/>
    </source>
</evidence>
<proteinExistence type="inferred from homology"/>
<protein>
    <submittedName>
        <fullName evidence="9">Citronellyl-CoA dehydrogenase</fullName>
        <ecNumber evidence="9">1.3.99.-</ecNumber>
    </submittedName>
</protein>
<comment type="cofactor">
    <cofactor evidence="1 6">
        <name>FAD</name>
        <dbReference type="ChEBI" id="CHEBI:57692"/>
    </cofactor>
</comment>
<evidence type="ECO:0000256" key="6">
    <source>
        <dbReference type="RuleBase" id="RU362125"/>
    </source>
</evidence>
<dbReference type="PANTHER" id="PTHR48083:SF2">
    <property type="entry name" value="MEDIUM-CHAIN SPECIFIC ACYL-COA DEHYDROGENASE, MITOCHONDRIAL"/>
    <property type="match status" value="1"/>
</dbReference>
<dbReference type="SUPFAM" id="SSF47203">
    <property type="entry name" value="Acyl-CoA dehydrogenase C-terminal domain-like"/>
    <property type="match status" value="1"/>
</dbReference>
<dbReference type="SUPFAM" id="SSF56645">
    <property type="entry name" value="Acyl-CoA dehydrogenase NM domain-like"/>
    <property type="match status" value="1"/>
</dbReference>
<dbReference type="InterPro" id="IPR009100">
    <property type="entry name" value="AcylCoA_DH/oxidase_NM_dom_sf"/>
</dbReference>
<comment type="caution">
    <text evidence="9">The sequence shown here is derived from an EMBL/GenBank/DDBJ whole genome shotgun (WGS) entry which is preliminary data.</text>
</comment>
<dbReference type="InterPro" id="IPR006091">
    <property type="entry name" value="Acyl-CoA_Oxase/DH_mid-dom"/>
</dbReference>
<feature type="domain" description="Acyl-CoA oxidase/dehydrogenase middle" evidence="8">
    <location>
        <begin position="83"/>
        <end position="178"/>
    </location>
</feature>
<keyword evidence="10" id="KW-1185">Reference proteome</keyword>
<keyword evidence="5 6" id="KW-0560">Oxidoreductase</keyword>
<evidence type="ECO:0000313" key="9">
    <source>
        <dbReference type="EMBL" id="MBA8922862.1"/>
    </source>
</evidence>
<evidence type="ECO:0000259" key="8">
    <source>
        <dbReference type="Pfam" id="PF02770"/>
    </source>
</evidence>
<name>A0ABR6B7L3_9PSEU</name>
<evidence type="ECO:0000256" key="3">
    <source>
        <dbReference type="ARBA" id="ARBA00022630"/>
    </source>
</evidence>
<reference evidence="9 10" key="1">
    <citation type="submission" date="2020-08" db="EMBL/GenBank/DDBJ databases">
        <title>Genomic Encyclopedia of Archaeal and Bacterial Type Strains, Phase II (KMG-II): from individual species to whole genera.</title>
        <authorList>
            <person name="Goeker M."/>
        </authorList>
    </citation>
    <scope>NUCLEOTIDE SEQUENCE [LARGE SCALE GENOMIC DNA]</scope>
    <source>
        <strain evidence="9 10">DSM 43850</strain>
    </source>
</reference>
<dbReference type="InterPro" id="IPR036250">
    <property type="entry name" value="AcylCo_DH-like_C"/>
</dbReference>
<accession>A0ABR6B7L3</accession>
<dbReference type="GO" id="GO:0016491">
    <property type="term" value="F:oxidoreductase activity"/>
    <property type="evidence" value="ECO:0007669"/>
    <property type="project" value="UniProtKB-KW"/>
</dbReference>
<dbReference type="InterPro" id="IPR050741">
    <property type="entry name" value="Acyl-CoA_dehydrogenase"/>
</dbReference>
<evidence type="ECO:0000313" key="10">
    <source>
        <dbReference type="Proteomes" id="UP000517916"/>
    </source>
</evidence>
<feature type="domain" description="Acyl-CoA dehydrogenase/oxidase C-terminal" evidence="7">
    <location>
        <begin position="190"/>
        <end position="330"/>
    </location>
</feature>
<dbReference type="Pfam" id="PF02770">
    <property type="entry name" value="Acyl-CoA_dh_M"/>
    <property type="match status" value="1"/>
</dbReference>
<dbReference type="InterPro" id="IPR009075">
    <property type="entry name" value="AcylCo_DH/oxidase_C"/>
</dbReference>
<dbReference type="Gene3D" id="2.40.110.10">
    <property type="entry name" value="Butyryl-CoA Dehydrogenase, subunit A, domain 2"/>
    <property type="match status" value="1"/>
</dbReference>
<dbReference type="Gene3D" id="1.10.540.10">
    <property type="entry name" value="Acyl-CoA dehydrogenase/oxidase, N-terminal domain"/>
    <property type="match status" value="1"/>
</dbReference>
<evidence type="ECO:0000259" key="7">
    <source>
        <dbReference type="Pfam" id="PF00441"/>
    </source>
</evidence>
<dbReference type="Pfam" id="PF00441">
    <property type="entry name" value="Acyl-CoA_dh_1"/>
    <property type="match status" value="1"/>
</dbReference>
<keyword evidence="4 6" id="KW-0274">FAD</keyword>
<keyword evidence="3 6" id="KW-0285">Flavoprotein</keyword>
<dbReference type="RefSeq" id="WP_182835912.1">
    <property type="nucleotide sequence ID" value="NZ_BAAABQ010000010.1"/>
</dbReference>
<evidence type="ECO:0000256" key="2">
    <source>
        <dbReference type="ARBA" id="ARBA00009347"/>
    </source>
</evidence>
<dbReference type="Proteomes" id="UP000517916">
    <property type="component" value="Unassembled WGS sequence"/>
</dbReference>